<name>Q4RBK8_TETNG</name>
<reference evidence="1" key="1">
    <citation type="journal article" date="2004" name="Nature">
        <title>Genome duplication in the teleost fish Tetraodon nigroviridis reveals the early vertebrate proto-karyotype.</title>
        <authorList>
            <person name="Jaillon O."/>
            <person name="Aury J.-M."/>
            <person name="Brunet F."/>
            <person name="Petit J.-L."/>
            <person name="Stange-Thomann N."/>
            <person name="Mauceli E."/>
            <person name="Bouneau L."/>
            <person name="Fischer C."/>
            <person name="Ozouf-Costaz C."/>
            <person name="Bernot A."/>
            <person name="Nicaud S."/>
            <person name="Jaffe D."/>
            <person name="Fisher S."/>
            <person name="Lutfalla G."/>
            <person name="Dossat C."/>
            <person name="Segurens B."/>
            <person name="Dasilva C."/>
            <person name="Salanoubat M."/>
            <person name="Levy M."/>
            <person name="Boudet N."/>
            <person name="Castellano S."/>
            <person name="Anthouard V."/>
            <person name="Jubin C."/>
            <person name="Castelli V."/>
            <person name="Katinka M."/>
            <person name="Vacherie B."/>
            <person name="Biemont C."/>
            <person name="Skalli Z."/>
            <person name="Cattolico L."/>
            <person name="Poulain J."/>
            <person name="De Berardinis V."/>
            <person name="Cruaud C."/>
            <person name="Duprat S."/>
            <person name="Brottier P."/>
            <person name="Coutanceau J.-P."/>
            <person name="Gouzy J."/>
            <person name="Parra G."/>
            <person name="Lardier G."/>
            <person name="Chapple C."/>
            <person name="McKernan K.J."/>
            <person name="McEwan P."/>
            <person name="Bosak S."/>
            <person name="Kellis M."/>
            <person name="Volff J.-N."/>
            <person name="Guigo R."/>
            <person name="Zody M.C."/>
            <person name="Mesirov J."/>
            <person name="Lindblad-Toh K."/>
            <person name="Birren B."/>
            <person name="Nusbaum C."/>
            <person name="Kahn D."/>
            <person name="Robinson-Rechavi M."/>
            <person name="Laudet V."/>
            <person name="Schachter V."/>
            <person name="Quetier F."/>
            <person name="Saurin W."/>
            <person name="Scarpelli C."/>
            <person name="Wincker P."/>
            <person name="Lander E.S."/>
            <person name="Weissenbach J."/>
            <person name="Roest Crollius H."/>
        </authorList>
    </citation>
    <scope>NUCLEOTIDE SEQUENCE [LARGE SCALE GENOMIC DNA]</scope>
</reference>
<dbReference type="Gene3D" id="3.90.550.10">
    <property type="entry name" value="Spore Coat Polysaccharide Biosynthesis Protein SpsA, Chain A"/>
    <property type="match status" value="1"/>
</dbReference>
<gene>
    <name evidence="1" type="ORF">GSTENG00037137001</name>
</gene>
<protein>
    <submittedName>
        <fullName evidence="1">(spotted green pufferfish) hypothetical protein</fullName>
    </submittedName>
</protein>
<reference evidence="1" key="2">
    <citation type="submission" date="2004-02" db="EMBL/GenBank/DDBJ databases">
        <authorList>
            <consortium name="Genoscope"/>
            <consortium name="Whitehead Institute Centre for Genome Research"/>
        </authorList>
    </citation>
    <scope>NUCLEOTIDE SEQUENCE</scope>
</reference>
<accession>Q4RBK8</accession>
<dbReference type="InterPro" id="IPR029044">
    <property type="entry name" value="Nucleotide-diphossugar_trans"/>
</dbReference>
<comment type="caution">
    <text evidence="1">The sequence shown here is derived from an EMBL/GenBank/DDBJ whole genome shotgun (WGS) entry which is preliminary data.</text>
</comment>
<organism evidence="1">
    <name type="scientific">Tetraodon nigroviridis</name>
    <name type="common">Spotted green pufferfish</name>
    <name type="synonym">Chelonodon nigroviridis</name>
    <dbReference type="NCBI Taxonomy" id="99883"/>
    <lineage>
        <taxon>Eukaryota</taxon>
        <taxon>Metazoa</taxon>
        <taxon>Chordata</taxon>
        <taxon>Craniata</taxon>
        <taxon>Vertebrata</taxon>
        <taxon>Euteleostomi</taxon>
        <taxon>Actinopterygii</taxon>
        <taxon>Neopterygii</taxon>
        <taxon>Teleostei</taxon>
        <taxon>Neoteleostei</taxon>
        <taxon>Acanthomorphata</taxon>
        <taxon>Eupercaria</taxon>
        <taxon>Tetraodontiformes</taxon>
        <taxon>Tetradontoidea</taxon>
        <taxon>Tetraodontidae</taxon>
        <taxon>Tetraodon</taxon>
    </lineage>
</organism>
<dbReference type="KEGG" id="tng:GSTEN00037137G001"/>
<proteinExistence type="predicted"/>
<dbReference type="EMBL" id="CAAE01021230">
    <property type="protein sequence ID" value="CAG14225.1"/>
    <property type="molecule type" value="Genomic_DNA"/>
</dbReference>
<evidence type="ECO:0000313" key="1">
    <source>
        <dbReference type="EMBL" id="CAG14225.1"/>
    </source>
</evidence>
<dbReference type="AlphaFoldDB" id="Q4RBK8"/>
<sequence length="38" mass="4211">MPKVRIFRTKKREGFIRTPLLGVSAAKGEVLTFPGVPL</sequence>
<dbReference type="OrthoDB" id="10493439at2759"/>